<evidence type="ECO:0000256" key="1">
    <source>
        <dbReference type="SAM" id="MobiDB-lite"/>
    </source>
</evidence>
<organism evidence="3 4">
    <name type="scientific">Zosterops borbonicus</name>
    <dbReference type="NCBI Taxonomy" id="364589"/>
    <lineage>
        <taxon>Eukaryota</taxon>
        <taxon>Metazoa</taxon>
        <taxon>Chordata</taxon>
        <taxon>Craniata</taxon>
        <taxon>Vertebrata</taxon>
        <taxon>Euteleostomi</taxon>
        <taxon>Archelosauria</taxon>
        <taxon>Archosauria</taxon>
        <taxon>Dinosauria</taxon>
        <taxon>Saurischia</taxon>
        <taxon>Theropoda</taxon>
        <taxon>Coelurosauria</taxon>
        <taxon>Aves</taxon>
        <taxon>Neognathae</taxon>
        <taxon>Neoaves</taxon>
        <taxon>Telluraves</taxon>
        <taxon>Australaves</taxon>
        <taxon>Passeriformes</taxon>
        <taxon>Sylvioidea</taxon>
        <taxon>Zosteropidae</taxon>
        <taxon>Zosterops</taxon>
    </lineage>
</organism>
<keyword evidence="2" id="KW-0732">Signal</keyword>
<gene>
    <name evidence="3" type="ORF">HGM15179_008182</name>
</gene>
<comment type="caution">
    <text evidence="3">The sequence shown here is derived from an EMBL/GenBank/DDBJ whole genome shotgun (WGS) entry which is preliminary data.</text>
</comment>
<accession>A0A8K1GJZ3</accession>
<dbReference type="Proteomes" id="UP000796761">
    <property type="component" value="Unassembled WGS sequence"/>
</dbReference>
<feature type="region of interest" description="Disordered" evidence="1">
    <location>
        <begin position="23"/>
        <end position="44"/>
    </location>
</feature>
<dbReference type="EMBL" id="SWJQ01000202">
    <property type="protein sequence ID" value="TRZ18925.1"/>
    <property type="molecule type" value="Genomic_DNA"/>
</dbReference>
<evidence type="ECO:0000256" key="2">
    <source>
        <dbReference type="SAM" id="SignalP"/>
    </source>
</evidence>
<keyword evidence="4" id="KW-1185">Reference proteome</keyword>
<feature type="chain" id="PRO_5035456846" evidence="2">
    <location>
        <begin position="21"/>
        <end position="66"/>
    </location>
</feature>
<dbReference type="AlphaFoldDB" id="A0A8K1GJZ3"/>
<protein>
    <submittedName>
        <fullName evidence="3">Uncharacterized protein</fullName>
    </submittedName>
</protein>
<proteinExistence type="predicted"/>
<evidence type="ECO:0000313" key="3">
    <source>
        <dbReference type="EMBL" id="TRZ18925.1"/>
    </source>
</evidence>
<sequence>MRCGALALLCALSLCPAALAAPEPGSGLDTAPGNPLEEQDGEWGQLSWAGLDSLPLGLGLAQEPGQ</sequence>
<feature type="signal peptide" evidence="2">
    <location>
        <begin position="1"/>
        <end position="20"/>
    </location>
</feature>
<evidence type="ECO:0000313" key="4">
    <source>
        <dbReference type="Proteomes" id="UP000796761"/>
    </source>
</evidence>
<reference evidence="3" key="1">
    <citation type="submission" date="2019-04" db="EMBL/GenBank/DDBJ databases">
        <title>Genome assembly of Zosterops borbonicus 15179.</title>
        <authorList>
            <person name="Leroy T."/>
            <person name="Anselmetti Y."/>
            <person name="Tilak M.-K."/>
            <person name="Nabholz B."/>
        </authorList>
    </citation>
    <scope>NUCLEOTIDE SEQUENCE</scope>
    <source>
        <strain evidence="3">HGM_15179</strain>
        <tissue evidence="3">Muscle</tissue>
    </source>
</reference>
<name>A0A8K1GJZ3_9PASS</name>